<comment type="similarity">
    <text evidence="1">Belongs to the peptidase S33 family.</text>
</comment>
<dbReference type="RefSeq" id="WP_075010286.1">
    <property type="nucleotide sequence ID" value="NZ_FOAP01000023.1"/>
</dbReference>
<evidence type="ECO:0000259" key="3">
    <source>
        <dbReference type="Pfam" id="PF00561"/>
    </source>
</evidence>
<organism evidence="4 5">
    <name type="scientific">Stigmatella aurantiaca</name>
    <dbReference type="NCBI Taxonomy" id="41"/>
    <lineage>
        <taxon>Bacteria</taxon>
        <taxon>Pseudomonadati</taxon>
        <taxon>Myxococcota</taxon>
        <taxon>Myxococcia</taxon>
        <taxon>Myxococcales</taxon>
        <taxon>Cystobacterineae</taxon>
        <taxon>Archangiaceae</taxon>
        <taxon>Stigmatella</taxon>
    </lineage>
</organism>
<dbReference type="InterPro" id="IPR000073">
    <property type="entry name" value="AB_hydrolase_1"/>
</dbReference>
<dbReference type="Proteomes" id="UP000182719">
    <property type="component" value="Unassembled WGS sequence"/>
</dbReference>
<accession>A0A1H8BD98</accession>
<dbReference type="PRINTS" id="PR00111">
    <property type="entry name" value="ABHYDROLASE"/>
</dbReference>
<feature type="domain" description="AB hydrolase-1" evidence="3">
    <location>
        <begin position="16"/>
        <end position="129"/>
    </location>
</feature>
<dbReference type="SUPFAM" id="SSF53474">
    <property type="entry name" value="alpha/beta-Hydrolases"/>
    <property type="match status" value="1"/>
</dbReference>
<dbReference type="OrthoDB" id="63519at2"/>
<proteinExistence type="inferred from homology"/>
<name>A0A1H8BD98_STIAU</name>
<protein>
    <submittedName>
        <fullName evidence="4">Pimeloyl-ACP methyl ester carboxylesterase</fullName>
    </submittedName>
</protein>
<keyword evidence="2" id="KW-0378">Hydrolase</keyword>
<reference evidence="5" key="1">
    <citation type="submission" date="2016-10" db="EMBL/GenBank/DDBJ databases">
        <authorList>
            <person name="Varghese N."/>
            <person name="Submissions S."/>
        </authorList>
    </citation>
    <scope>NUCLEOTIDE SEQUENCE [LARGE SCALE GENOMIC DNA]</scope>
    <source>
        <strain evidence="5">DSM 17044</strain>
    </source>
</reference>
<evidence type="ECO:0000256" key="2">
    <source>
        <dbReference type="ARBA" id="ARBA00022801"/>
    </source>
</evidence>
<dbReference type="Gene3D" id="3.40.50.1820">
    <property type="entry name" value="alpha/beta hydrolase"/>
    <property type="match status" value="1"/>
</dbReference>
<dbReference type="InterPro" id="IPR051601">
    <property type="entry name" value="Serine_prot/Carboxylest_S33"/>
</dbReference>
<dbReference type="Pfam" id="PF00561">
    <property type="entry name" value="Abhydrolase_1"/>
    <property type="match status" value="1"/>
</dbReference>
<evidence type="ECO:0000256" key="1">
    <source>
        <dbReference type="ARBA" id="ARBA00010088"/>
    </source>
</evidence>
<dbReference type="GO" id="GO:0016787">
    <property type="term" value="F:hydrolase activity"/>
    <property type="evidence" value="ECO:0007669"/>
    <property type="project" value="UniProtKB-KW"/>
</dbReference>
<evidence type="ECO:0000313" key="5">
    <source>
        <dbReference type="Proteomes" id="UP000182719"/>
    </source>
</evidence>
<dbReference type="EMBL" id="FOAP01000023">
    <property type="protein sequence ID" value="SEM80726.1"/>
    <property type="molecule type" value="Genomic_DNA"/>
</dbReference>
<sequence>MVLESFQVGEGEVPTVLLHGFLGSGRNLRSLAVAWSEAEPQRRFLLPDLTGHGTSPALPPGADLDTLARDVHETARAKGFTGPVDWVGHSLGGRVSLAASLLFPSEVARVTLLDITPSPVPVNLLESGMVLNLLMQAPDTAPSRKEMRADLMGRGLSAGLADWLVMNLESTPEGGVRWRFGRQALAELHGRVNQRDLWAAVERPGAKVRCIRGGRARYVPDEDLARMERAGCPVATLPEAGHFVHVEALPALLQWLLQAH</sequence>
<dbReference type="AlphaFoldDB" id="A0A1H8BD98"/>
<dbReference type="PANTHER" id="PTHR43248">
    <property type="entry name" value="2-SUCCINYL-6-HYDROXY-2,4-CYCLOHEXADIENE-1-CARBOXYLATE SYNTHASE"/>
    <property type="match status" value="1"/>
</dbReference>
<dbReference type="InterPro" id="IPR029058">
    <property type="entry name" value="AB_hydrolase_fold"/>
</dbReference>
<dbReference type="PANTHER" id="PTHR43248:SF3">
    <property type="entry name" value="AB HYDROLASE-1 DOMAIN-CONTAINING PROTEIN"/>
    <property type="match status" value="1"/>
</dbReference>
<evidence type="ECO:0000313" key="4">
    <source>
        <dbReference type="EMBL" id="SEM80726.1"/>
    </source>
</evidence>
<gene>
    <name evidence="4" type="ORF">SAMN05444354_123103</name>
</gene>
<keyword evidence="5" id="KW-1185">Reference proteome</keyword>